<accession>A0A8S5SK91</accession>
<keyword evidence="2" id="KW-0347">Helicase</keyword>
<proteinExistence type="predicted"/>
<keyword evidence="2" id="KW-0378">Hydrolase</keyword>
<sequence length="728" mass="82300">MIDVKCIITRKVYDSGEGYRVYSCRPVEAEKTDELELNKYGDFTLSINQTTFAIGNTIHICVEKDGLSKYPGSYKFVSYYNQIGADISPETAKQIMCNFMTESQAISIIDAYPDFIRLILDDKTDEIDIKKIYGVGKHRLALYQRKIKEHCKEIAYAPICYKWNIKDIGLVSGRFGSPQEFDSAVNSAPYATLIDKCECSFVEADKTILKNNRELRSSEERCLYACLHELKQNELNGSTIMSTAELAHIIFDKYNACYDKLVDVVKRSSKIHYDDVCKSVARESTYQSERAIAQILLEKIKKTSKLYIELDKYREIDGITLTDEQLSAVDMVANNSACMLNGYSGSGKSTSTKAIIRMLEDCNKTYTLLAPTGIASRVLSKATGRKAQTIHMFIATNNDAGDYVLIDEASICSVDLIATLLQSPQLNKDTNLIFVCDNAQLLSISCGNFVQDVIDSGLMPRVSLSKIFRYKTSGIITEVTDVRNGEYGNLTNDYADYSFVQIADEPMEQISAAYDKFLSIGYTKDDILLLCPYNKSKIGSTAINAYMQDKYNPHEETGFRAQKNGIRMHDRVINKKNNYHVIVCAWSEEEQEYVDGGQMFVANGDIGEVVQYQNNDNEQYLIIRFGDRYARFEPSDILNLQLAYCISCHSSQGCQAKAVICIFDRMHQTLITRNLLYVAMSRAQEQLCVIGDDDTIVCGISKQENLERKTFLKNMLTNPQEYDIMLSI</sequence>
<dbReference type="PANTHER" id="PTHR43788">
    <property type="entry name" value="DNA2/NAM7 HELICASE FAMILY MEMBER"/>
    <property type="match status" value="1"/>
</dbReference>
<dbReference type="Pfam" id="PF13538">
    <property type="entry name" value="UvrD_C_2"/>
    <property type="match status" value="1"/>
</dbReference>
<reference evidence="2" key="1">
    <citation type="journal article" date="2021" name="Proc. Natl. Acad. Sci. U.S.A.">
        <title>A Catalog of Tens of Thousands of Viruses from Human Metagenomes Reveals Hidden Associations with Chronic Diseases.</title>
        <authorList>
            <person name="Tisza M.J."/>
            <person name="Buck C.B."/>
        </authorList>
    </citation>
    <scope>NUCLEOTIDE SEQUENCE</scope>
    <source>
        <strain evidence="2">CtrCN24</strain>
    </source>
</reference>
<evidence type="ECO:0000313" key="2">
    <source>
        <dbReference type="EMBL" id="DAF51441.1"/>
    </source>
</evidence>
<protein>
    <submittedName>
        <fullName evidence="2">ATP dependent DNA helicase</fullName>
    </submittedName>
</protein>
<keyword evidence="2" id="KW-0067">ATP-binding</keyword>
<dbReference type="Gene3D" id="2.30.30.940">
    <property type="match status" value="1"/>
</dbReference>
<dbReference type="EMBL" id="BK032616">
    <property type="protein sequence ID" value="DAF51441.1"/>
    <property type="molecule type" value="Genomic_DNA"/>
</dbReference>
<name>A0A8S5SK91_9CAUD</name>
<evidence type="ECO:0000259" key="1">
    <source>
        <dbReference type="Pfam" id="PF13538"/>
    </source>
</evidence>
<dbReference type="InterPro" id="IPR027417">
    <property type="entry name" value="P-loop_NTPase"/>
</dbReference>
<dbReference type="InterPro" id="IPR027785">
    <property type="entry name" value="UvrD-like_helicase_C"/>
</dbReference>
<dbReference type="CDD" id="cd17933">
    <property type="entry name" value="DEXSc_RecD-like"/>
    <property type="match status" value="1"/>
</dbReference>
<dbReference type="CDD" id="cd18809">
    <property type="entry name" value="SF1_C_RecD"/>
    <property type="match status" value="1"/>
</dbReference>
<dbReference type="SUPFAM" id="SSF52540">
    <property type="entry name" value="P-loop containing nucleoside triphosphate hydrolases"/>
    <property type="match status" value="2"/>
</dbReference>
<dbReference type="Gene3D" id="3.40.50.300">
    <property type="entry name" value="P-loop containing nucleotide triphosphate hydrolases"/>
    <property type="match status" value="2"/>
</dbReference>
<dbReference type="InterPro" id="IPR050534">
    <property type="entry name" value="Coronavir_polyprotein_1ab"/>
</dbReference>
<organism evidence="2">
    <name type="scientific">Siphoviridae sp. ctrCN24</name>
    <dbReference type="NCBI Taxonomy" id="2827953"/>
    <lineage>
        <taxon>Viruses</taxon>
        <taxon>Duplodnaviria</taxon>
        <taxon>Heunggongvirae</taxon>
        <taxon>Uroviricota</taxon>
        <taxon>Caudoviricetes</taxon>
    </lineage>
</organism>
<dbReference type="GO" id="GO:0004386">
    <property type="term" value="F:helicase activity"/>
    <property type="evidence" value="ECO:0007669"/>
    <property type="project" value="UniProtKB-KW"/>
</dbReference>
<dbReference type="Pfam" id="PF13604">
    <property type="entry name" value="AAA_30"/>
    <property type="match status" value="1"/>
</dbReference>
<keyword evidence="2" id="KW-0547">Nucleotide-binding</keyword>
<feature type="domain" description="UvrD-like helicase C-terminal" evidence="1">
    <location>
        <begin position="642"/>
        <end position="690"/>
    </location>
</feature>